<dbReference type="PRINTS" id="PR00038">
    <property type="entry name" value="HTHLUXR"/>
</dbReference>
<organism evidence="9 11">
    <name type="scientific">Alkalihalobacillus alcalophilus ATCC 27647 = CGMCC 1.3604</name>
    <dbReference type="NCBI Taxonomy" id="1218173"/>
    <lineage>
        <taxon>Bacteria</taxon>
        <taxon>Bacillati</taxon>
        <taxon>Bacillota</taxon>
        <taxon>Bacilli</taxon>
        <taxon>Bacillales</taxon>
        <taxon>Bacillaceae</taxon>
        <taxon>Alkalihalobacillus</taxon>
    </lineage>
</organism>
<accession>A0A094YUI2</accession>
<dbReference type="Proteomes" id="UP000002754">
    <property type="component" value="Unassembled WGS sequence"/>
</dbReference>
<dbReference type="AlphaFoldDB" id="A0A094YUI2"/>
<evidence type="ECO:0000313" key="11">
    <source>
        <dbReference type="Proteomes" id="UP000002754"/>
    </source>
</evidence>
<dbReference type="SUPFAM" id="SSF52172">
    <property type="entry name" value="CheY-like"/>
    <property type="match status" value="1"/>
</dbReference>
<dbReference type="InterPro" id="IPR011006">
    <property type="entry name" value="CheY-like_superfamily"/>
</dbReference>
<evidence type="ECO:0000313" key="12">
    <source>
        <dbReference type="Proteomes" id="UP000297014"/>
    </source>
</evidence>
<feature type="modified residue" description="4-aspartylphosphate" evidence="6">
    <location>
        <position position="56"/>
    </location>
</feature>
<evidence type="ECO:0000256" key="4">
    <source>
        <dbReference type="ARBA" id="ARBA00023125"/>
    </source>
</evidence>
<dbReference type="PROSITE" id="PS50110">
    <property type="entry name" value="RESPONSE_REGULATORY"/>
    <property type="match status" value="1"/>
</dbReference>
<keyword evidence="11" id="KW-1185">Reference proteome</keyword>
<dbReference type="SMART" id="SM00448">
    <property type="entry name" value="REC"/>
    <property type="match status" value="1"/>
</dbReference>
<reference evidence="10 12" key="2">
    <citation type="submission" date="2014-01" db="EMBL/GenBank/DDBJ databases">
        <title>Draft genome sequencing of Bacillus alcalophilus CGMCC 1.3604.</title>
        <authorList>
            <person name="Yang J."/>
            <person name="Diao L."/>
            <person name="Yang S."/>
        </authorList>
    </citation>
    <scope>NUCLEOTIDE SEQUENCE [LARGE SCALE GENOMIC DNA]</scope>
    <source>
        <strain evidence="10 12">CGMCC 1.3604</strain>
    </source>
</reference>
<dbReference type="GO" id="GO:0006355">
    <property type="term" value="P:regulation of DNA-templated transcription"/>
    <property type="evidence" value="ECO:0007669"/>
    <property type="project" value="InterPro"/>
</dbReference>
<dbReference type="Pfam" id="PF00196">
    <property type="entry name" value="GerE"/>
    <property type="match status" value="1"/>
</dbReference>
<dbReference type="SUPFAM" id="SSF46894">
    <property type="entry name" value="C-terminal effector domain of the bipartite response regulators"/>
    <property type="match status" value="1"/>
</dbReference>
<dbReference type="OrthoDB" id="9780153at2"/>
<dbReference type="InterPro" id="IPR058245">
    <property type="entry name" value="NreC/VraR/RcsB-like_REC"/>
</dbReference>
<dbReference type="GO" id="GO:0003677">
    <property type="term" value="F:DNA binding"/>
    <property type="evidence" value="ECO:0007669"/>
    <property type="project" value="UniProtKB-KW"/>
</dbReference>
<name>A0A094YUI2_ALKAL</name>
<dbReference type="InterPro" id="IPR039420">
    <property type="entry name" value="WalR-like"/>
</dbReference>
<reference evidence="9 11" key="1">
    <citation type="journal article" date="2014" name="Genome Announc.">
        <title>Draft Genome Sequence of Bacillus alcalophilus AV1934, a Classic Alkaliphile Isolated from Human Feces in 1934.</title>
        <authorList>
            <person name="Attie O."/>
            <person name="Jayaprakash A."/>
            <person name="Shah H."/>
            <person name="Paulsen I.T."/>
            <person name="Morino M."/>
            <person name="Takahashi Y."/>
            <person name="Narumi I."/>
            <person name="Sachidanandam R."/>
            <person name="Satoh K."/>
            <person name="Ito M."/>
            <person name="Krulwich T.A."/>
        </authorList>
    </citation>
    <scope>NUCLEOTIDE SEQUENCE [LARGE SCALE GENOMIC DNA]</scope>
    <source>
        <strain evidence="9 11">AV1934</strain>
    </source>
</reference>
<comment type="subcellular location">
    <subcellularLocation>
        <location evidence="1">Cytoplasm</location>
    </subcellularLocation>
</comment>
<dbReference type="CDD" id="cd06170">
    <property type="entry name" value="LuxR_C_like"/>
    <property type="match status" value="1"/>
</dbReference>
<comment type="caution">
    <text evidence="9">The sequence shown here is derived from an EMBL/GenBank/DDBJ whole genome shotgun (WGS) entry which is preliminary data.</text>
</comment>
<dbReference type="Gene3D" id="3.40.50.2300">
    <property type="match status" value="1"/>
</dbReference>
<keyword evidence="3" id="KW-0805">Transcription regulation</keyword>
<evidence type="ECO:0000259" key="8">
    <source>
        <dbReference type="PROSITE" id="PS50110"/>
    </source>
</evidence>
<evidence type="ECO:0000256" key="3">
    <source>
        <dbReference type="ARBA" id="ARBA00023015"/>
    </source>
</evidence>
<protein>
    <submittedName>
        <fullName evidence="9">LuxR family transcriptional regulator</fullName>
    </submittedName>
</protein>
<dbReference type="EMBL" id="JALP01000213">
    <property type="protein sequence ID" value="THG89599.1"/>
    <property type="molecule type" value="Genomic_DNA"/>
</dbReference>
<evidence type="ECO:0000256" key="6">
    <source>
        <dbReference type="PROSITE-ProRule" id="PRU00169"/>
    </source>
</evidence>
<dbReference type="PANTHER" id="PTHR43214">
    <property type="entry name" value="TWO-COMPONENT RESPONSE REGULATOR"/>
    <property type="match status" value="1"/>
</dbReference>
<dbReference type="InterPro" id="IPR000792">
    <property type="entry name" value="Tscrpt_reg_LuxR_C"/>
</dbReference>
<dbReference type="eggNOG" id="COG2197">
    <property type="taxonomic scope" value="Bacteria"/>
</dbReference>
<evidence type="ECO:0000313" key="10">
    <source>
        <dbReference type="EMBL" id="THG89599.1"/>
    </source>
</evidence>
<feature type="domain" description="HTH luxR-type" evidence="7">
    <location>
        <begin position="155"/>
        <end position="220"/>
    </location>
</feature>
<dbReference type="Proteomes" id="UP000297014">
    <property type="component" value="Unassembled WGS sequence"/>
</dbReference>
<keyword evidence="5" id="KW-0804">Transcription</keyword>
<keyword evidence="2 6" id="KW-0597">Phosphoprotein</keyword>
<dbReference type="EMBL" id="ALPT02000035">
    <property type="protein sequence ID" value="KGA97162.1"/>
    <property type="molecule type" value="Genomic_DNA"/>
</dbReference>
<evidence type="ECO:0000313" key="9">
    <source>
        <dbReference type="EMBL" id="KGA97162.1"/>
    </source>
</evidence>
<dbReference type="RefSeq" id="WP_003320731.1">
    <property type="nucleotide sequence ID" value="NZ_ALPT02000035.1"/>
</dbReference>
<dbReference type="GO" id="GO:0005737">
    <property type="term" value="C:cytoplasm"/>
    <property type="evidence" value="ECO:0007669"/>
    <property type="project" value="UniProtKB-SubCell"/>
</dbReference>
<dbReference type="STRING" id="1218173.BALCAV_0211640"/>
<dbReference type="InterPro" id="IPR001789">
    <property type="entry name" value="Sig_transdc_resp-reg_receiver"/>
</dbReference>
<evidence type="ECO:0000256" key="5">
    <source>
        <dbReference type="ARBA" id="ARBA00023163"/>
    </source>
</evidence>
<dbReference type="PROSITE" id="PS50043">
    <property type="entry name" value="HTH_LUXR_2"/>
    <property type="match status" value="1"/>
</dbReference>
<dbReference type="InterPro" id="IPR016032">
    <property type="entry name" value="Sig_transdc_resp-reg_C-effctor"/>
</dbReference>
<keyword evidence="4" id="KW-0238">DNA-binding</keyword>
<evidence type="ECO:0000259" key="7">
    <source>
        <dbReference type="PROSITE" id="PS50043"/>
    </source>
</evidence>
<dbReference type="SMART" id="SM00421">
    <property type="entry name" value="HTH_LUXR"/>
    <property type="match status" value="1"/>
</dbReference>
<gene>
    <name evidence="10" type="ORF">AJ85_16275</name>
    <name evidence="9" type="ORF">BALCAV_0211640</name>
</gene>
<feature type="domain" description="Response regulatory" evidence="8">
    <location>
        <begin position="5"/>
        <end position="121"/>
    </location>
</feature>
<dbReference type="CDD" id="cd17535">
    <property type="entry name" value="REC_NarL-like"/>
    <property type="match status" value="1"/>
</dbReference>
<proteinExistence type="predicted"/>
<evidence type="ECO:0000256" key="2">
    <source>
        <dbReference type="ARBA" id="ARBA00022553"/>
    </source>
</evidence>
<dbReference type="PANTHER" id="PTHR43214:SF43">
    <property type="entry name" value="TWO-COMPONENT RESPONSE REGULATOR"/>
    <property type="match status" value="1"/>
</dbReference>
<evidence type="ECO:0000256" key="1">
    <source>
        <dbReference type="ARBA" id="ARBA00004496"/>
    </source>
</evidence>
<dbReference type="Pfam" id="PF00072">
    <property type="entry name" value="Response_reg"/>
    <property type="match status" value="1"/>
</dbReference>
<sequence length="222" mass="25451">MKRINIMIVDDQTLMREGLKTIIELEEDMEVVATAENGEEAIRKAEQTQPDLILMDIQMPIMNGIDSLKEIKSKLNDVKILILTTFANDDYIISGLLNGSEGFLLKDMNYDQLISSIRSAYQGQIILPNLIAKKLAKRIAQHEPERPRVFNQDFINDKGIRFSKREKEVIELLVQGFSNKKIADSLFISEGTVKNYISEVYSKIEINDRAQAIIYLNQFMSY</sequence>
<dbReference type="GO" id="GO:0000160">
    <property type="term" value="P:phosphorelay signal transduction system"/>
    <property type="evidence" value="ECO:0007669"/>
    <property type="project" value="InterPro"/>
</dbReference>